<feature type="domain" description="O-methyltransferase C-terminal" evidence="5">
    <location>
        <begin position="182"/>
        <end position="335"/>
    </location>
</feature>
<dbReference type="GO" id="GO:0017096">
    <property type="term" value="F:acetylserotonin O-methyltransferase activity"/>
    <property type="evidence" value="ECO:0007669"/>
    <property type="project" value="UniProtKB-EC"/>
</dbReference>
<dbReference type="GO" id="GO:0032259">
    <property type="term" value="P:methylation"/>
    <property type="evidence" value="ECO:0007669"/>
    <property type="project" value="UniProtKB-KW"/>
</dbReference>
<keyword evidence="2 7" id="KW-0808">Transferase</keyword>
<gene>
    <name evidence="7" type="ordered locus">Npun_R1510</name>
</gene>
<proteinExistence type="predicted"/>
<dbReference type="KEGG" id="npu:Npun_R1510"/>
<sequence>MNTNTSITIQKPKTDELLLWNLLFADTGRQVLLVAYDIKLFPLLSQKPCTLAEICNELKIFQRPAEAILAVLASIELLEIENNYYSLTLLAKDYLVKSSPTYFGALLEMMIFDERKHISSFDSLKKSLFTNNYPGKKVMESLVKNHDFMRTITFGNNVKLIRGFISSMHGPSMAAALIWPELIDLSEYKLFIDIGGGSAAHSIGATLKWPNLQAVVLELPTVCEIAQEFITHYGLQNRIATQEFDMWSDTFPVGDLHFYSAVYHHWQQEKCQVITKKSFNSLLPGGRIILHEMLFNEQKTGPFPVAAKNLNISLKLGGQQYSGQELSMMLEQAGFIDIEIKPASSYWSIITGRKP</sequence>
<keyword evidence="8" id="KW-1185">Reference proteome</keyword>
<accession>B2IZS2</accession>
<feature type="active site" description="Proton acceptor" evidence="4">
    <location>
        <position position="264"/>
    </location>
</feature>
<dbReference type="PROSITE" id="PS51683">
    <property type="entry name" value="SAM_OMT_II"/>
    <property type="match status" value="1"/>
</dbReference>
<dbReference type="InterPro" id="IPR036388">
    <property type="entry name" value="WH-like_DNA-bd_sf"/>
</dbReference>
<dbReference type="SUPFAM" id="SSF53335">
    <property type="entry name" value="S-adenosyl-L-methionine-dependent methyltransferases"/>
    <property type="match status" value="1"/>
</dbReference>
<dbReference type="Gene3D" id="1.10.10.10">
    <property type="entry name" value="Winged helix-like DNA-binding domain superfamily/Winged helix DNA-binding domain"/>
    <property type="match status" value="1"/>
</dbReference>
<dbReference type="InterPro" id="IPR001077">
    <property type="entry name" value="COMT_C"/>
</dbReference>
<dbReference type="EMBL" id="CP001037">
    <property type="protein sequence ID" value="ACC80202.1"/>
    <property type="molecule type" value="Genomic_DNA"/>
</dbReference>
<organism evidence="7 8">
    <name type="scientific">Nostoc punctiforme (strain ATCC 29133 / PCC 73102)</name>
    <dbReference type="NCBI Taxonomy" id="63737"/>
    <lineage>
        <taxon>Bacteria</taxon>
        <taxon>Bacillati</taxon>
        <taxon>Cyanobacteriota</taxon>
        <taxon>Cyanophyceae</taxon>
        <taxon>Nostocales</taxon>
        <taxon>Nostocaceae</taxon>
        <taxon>Nostoc</taxon>
    </lineage>
</organism>
<keyword evidence="3" id="KW-0949">S-adenosyl-L-methionine</keyword>
<name>B2IZS2_NOSP7</name>
<evidence type="ECO:0000313" key="7">
    <source>
        <dbReference type="EMBL" id="ACC80202.1"/>
    </source>
</evidence>
<evidence type="ECO:0000259" key="5">
    <source>
        <dbReference type="Pfam" id="PF00891"/>
    </source>
</evidence>
<evidence type="ECO:0000313" key="8">
    <source>
        <dbReference type="Proteomes" id="UP000001191"/>
    </source>
</evidence>
<evidence type="ECO:0000256" key="1">
    <source>
        <dbReference type="ARBA" id="ARBA00022603"/>
    </source>
</evidence>
<dbReference type="AlphaFoldDB" id="B2IZS2"/>
<dbReference type="RefSeq" id="WP_012408220.1">
    <property type="nucleotide sequence ID" value="NC_010628.1"/>
</dbReference>
<dbReference type="eggNOG" id="COG4123">
    <property type="taxonomic scope" value="Bacteria"/>
</dbReference>
<dbReference type="EnsemblBacteria" id="ACC80202">
    <property type="protein sequence ID" value="ACC80202"/>
    <property type="gene ID" value="Npun_R1510"/>
</dbReference>
<dbReference type="Proteomes" id="UP000001191">
    <property type="component" value="Chromosome"/>
</dbReference>
<dbReference type="InterPro" id="IPR029063">
    <property type="entry name" value="SAM-dependent_MTases_sf"/>
</dbReference>
<reference evidence="8" key="1">
    <citation type="submission" date="2008-04" db="EMBL/GenBank/DDBJ databases">
        <title>Complete sequence of chromosome of Nostoc punctiforme ATCC 29133.</title>
        <authorList>
            <consortium name="US DOE Joint Genome Institute"/>
            <person name="Copeland A."/>
            <person name="Lucas S."/>
            <person name="Lapidus A."/>
            <person name="Glavina del Rio T."/>
            <person name="Dalin E."/>
            <person name="Tice H."/>
            <person name="Pitluck S."/>
            <person name="Chain P."/>
            <person name="Malfatti S."/>
            <person name="Shin M."/>
            <person name="Vergez L."/>
            <person name="Schmutz J."/>
            <person name="Larimer F."/>
            <person name="Land M."/>
            <person name="Hauser L."/>
            <person name="Kyrpides N."/>
            <person name="Kim E."/>
            <person name="Meeks J.C."/>
            <person name="Elhai J."/>
            <person name="Campbell E.L."/>
            <person name="Thiel T."/>
            <person name="Longmire J."/>
            <person name="Potts M."/>
            <person name="Atlas R."/>
        </authorList>
    </citation>
    <scope>NUCLEOTIDE SEQUENCE [LARGE SCALE GENOMIC DNA]</scope>
    <source>
        <strain evidence="8">ATCC 29133 / PCC 73102</strain>
    </source>
</reference>
<dbReference type="PIRSF" id="PIRSF005739">
    <property type="entry name" value="O-mtase"/>
    <property type="match status" value="1"/>
</dbReference>
<dbReference type="Pfam" id="PF08100">
    <property type="entry name" value="Dimerisation"/>
    <property type="match status" value="1"/>
</dbReference>
<keyword evidence="1 7" id="KW-0489">Methyltransferase</keyword>
<evidence type="ECO:0000256" key="2">
    <source>
        <dbReference type="ARBA" id="ARBA00022679"/>
    </source>
</evidence>
<dbReference type="SUPFAM" id="SSF46785">
    <property type="entry name" value="Winged helix' DNA-binding domain"/>
    <property type="match status" value="1"/>
</dbReference>
<reference evidence="7 8" key="2">
    <citation type="journal article" date="2013" name="Plant Physiol.">
        <title>A Nostoc punctiforme Sugar Transporter Necessary to Establish a Cyanobacterium-Plant Symbiosis.</title>
        <authorList>
            <person name="Ekman M."/>
            <person name="Picossi S."/>
            <person name="Campbell E.L."/>
            <person name="Meeks J.C."/>
            <person name="Flores E."/>
        </authorList>
    </citation>
    <scope>NUCLEOTIDE SEQUENCE [LARGE SCALE GENOMIC DNA]</scope>
    <source>
        <strain evidence="8">ATCC 29133 / PCC 73102</strain>
    </source>
</reference>
<dbReference type="HOGENOM" id="CLU_005533_4_2_3"/>
<dbReference type="EC" id="2.1.1.4" evidence="7"/>
<evidence type="ECO:0000256" key="4">
    <source>
        <dbReference type="PIRSR" id="PIRSR005739-1"/>
    </source>
</evidence>
<dbReference type="GO" id="GO:0046983">
    <property type="term" value="F:protein dimerization activity"/>
    <property type="evidence" value="ECO:0007669"/>
    <property type="project" value="InterPro"/>
</dbReference>
<dbReference type="InterPro" id="IPR016461">
    <property type="entry name" value="COMT-like"/>
</dbReference>
<dbReference type="InterPro" id="IPR036390">
    <property type="entry name" value="WH_DNA-bd_sf"/>
</dbReference>
<dbReference type="PANTHER" id="PTHR11746">
    <property type="entry name" value="O-METHYLTRANSFERASE"/>
    <property type="match status" value="1"/>
</dbReference>
<dbReference type="InterPro" id="IPR012967">
    <property type="entry name" value="COMT_dimerisation"/>
</dbReference>
<dbReference type="Pfam" id="PF00891">
    <property type="entry name" value="Methyltransf_2"/>
    <property type="match status" value="1"/>
</dbReference>
<feature type="domain" description="O-methyltransferase dimerisation" evidence="6">
    <location>
        <begin position="28"/>
        <end position="96"/>
    </location>
</feature>
<dbReference type="Gene3D" id="3.40.50.150">
    <property type="entry name" value="Vaccinia Virus protein VP39"/>
    <property type="match status" value="1"/>
</dbReference>
<evidence type="ECO:0000259" key="6">
    <source>
        <dbReference type="Pfam" id="PF08100"/>
    </source>
</evidence>
<dbReference type="PhylomeDB" id="B2IZS2"/>
<protein>
    <submittedName>
        <fullName evidence="7">O-methyltransferase, family 2</fullName>
        <ecNumber evidence="7">2.1.1.4</ecNumber>
    </submittedName>
</protein>
<evidence type="ECO:0000256" key="3">
    <source>
        <dbReference type="ARBA" id="ARBA00022691"/>
    </source>
</evidence>
<dbReference type="STRING" id="63737.Npun_R1510"/>